<feature type="domain" description="Cytochrome c" evidence="8">
    <location>
        <begin position="158"/>
        <end position="252"/>
    </location>
</feature>
<evidence type="ECO:0000256" key="6">
    <source>
        <dbReference type="PROSITE-ProRule" id="PRU00433"/>
    </source>
</evidence>
<dbReference type="InterPro" id="IPR009056">
    <property type="entry name" value="Cyt_c-like_dom"/>
</dbReference>
<gene>
    <name evidence="9" type="primary">petJ</name>
    <name evidence="9" type="ORF">Mal4_07340</name>
</gene>
<dbReference type="GO" id="GO:0005506">
    <property type="term" value="F:iron ion binding"/>
    <property type="evidence" value="ECO:0007669"/>
    <property type="project" value="InterPro"/>
</dbReference>
<dbReference type="InterPro" id="IPR036909">
    <property type="entry name" value="Cyt_c-like_dom_sf"/>
</dbReference>
<dbReference type="Pfam" id="PF00034">
    <property type="entry name" value="Cytochrom_C"/>
    <property type="match status" value="2"/>
</dbReference>
<reference evidence="9 10" key="1">
    <citation type="submission" date="2019-02" db="EMBL/GenBank/DDBJ databases">
        <title>Deep-cultivation of Planctomycetes and their phenomic and genomic characterization uncovers novel biology.</title>
        <authorList>
            <person name="Wiegand S."/>
            <person name="Jogler M."/>
            <person name="Boedeker C."/>
            <person name="Pinto D."/>
            <person name="Vollmers J."/>
            <person name="Rivas-Marin E."/>
            <person name="Kohn T."/>
            <person name="Peeters S.H."/>
            <person name="Heuer A."/>
            <person name="Rast P."/>
            <person name="Oberbeckmann S."/>
            <person name="Bunk B."/>
            <person name="Jeske O."/>
            <person name="Meyerdierks A."/>
            <person name="Storesund J.E."/>
            <person name="Kallscheuer N."/>
            <person name="Luecker S."/>
            <person name="Lage O.M."/>
            <person name="Pohl T."/>
            <person name="Merkel B.J."/>
            <person name="Hornburger P."/>
            <person name="Mueller R.-W."/>
            <person name="Bruemmer F."/>
            <person name="Labrenz M."/>
            <person name="Spormann A.M."/>
            <person name="Op den Camp H."/>
            <person name="Overmann J."/>
            <person name="Amann R."/>
            <person name="Jetten M.S.M."/>
            <person name="Mascher T."/>
            <person name="Medema M.H."/>
            <person name="Devos D.P."/>
            <person name="Kaster A.-K."/>
            <person name="Ovreas L."/>
            <person name="Rohde M."/>
            <person name="Galperin M.Y."/>
            <person name="Jogler C."/>
        </authorList>
    </citation>
    <scope>NUCLEOTIDE SEQUENCE [LARGE SCALE GENOMIC DNA]</scope>
    <source>
        <strain evidence="9 10">Mal4</strain>
    </source>
</reference>
<dbReference type="AlphaFoldDB" id="A0A517Z1V7"/>
<keyword evidence="4" id="KW-0249">Electron transport</keyword>
<evidence type="ECO:0000256" key="5">
    <source>
        <dbReference type="ARBA" id="ARBA00023004"/>
    </source>
</evidence>
<dbReference type="SUPFAM" id="SSF46626">
    <property type="entry name" value="Cytochrome c"/>
    <property type="match status" value="2"/>
</dbReference>
<dbReference type="PROSITE" id="PS51257">
    <property type="entry name" value="PROKAR_LIPOPROTEIN"/>
    <property type="match status" value="1"/>
</dbReference>
<evidence type="ECO:0000256" key="7">
    <source>
        <dbReference type="SAM" id="MobiDB-lite"/>
    </source>
</evidence>
<feature type="domain" description="Cytochrome c" evidence="8">
    <location>
        <begin position="319"/>
        <end position="430"/>
    </location>
</feature>
<dbReference type="PANTHER" id="PTHR35008:SF4">
    <property type="entry name" value="BLL4482 PROTEIN"/>
    <property type="match status" value="1"/>
</dbReference>
<dbReference type="OrthoDB" id="9808312at2"/>
<keyword evidence="5 6" id="KW-0408">Iron</keyword>
<dbReference type="KEGG" id="mri:Mal4_07340"/>
<evidence type="ECO:0000256" key="1">
    <source>
        <dbReference type="ARBA" id="ARBA00022448"/>
    </source>
</evidence>
<evidence type="ECO:0000259" key="8">
    <source>
        <dbReference type="PROSITE" id="PS51007"/>
    </source>
</evidence>
<feature type="region of interest" description="Disordered" evidence="7">
    <location>
        <begin position="431"/>
        <end position="455"/>
    </location>
</feature>
<dbReference type="InterPro" id="IPR008168">
    <property type="entry name" value="Cyt_C_IC"/>
</dbReference>
<dbReference type="GO" id="GO:0009055">
    <property type="term" value="F:electron transfer activity"/>
    <property type="evidence" value="ECO:0007669"/>
    <property type="project" value="InterPro"/>
</dbReference>
<dbReference type="Gene3D" id="1.10.760.10">
    <property type="entry name" value="Cytochrome c-like domain"/>
    <property type="match status" value="2"/>
</dbReference>
<name>A0A517Z1V7_9PLAN</name>
<keyword evidence="3 6" id="KW-0479">Metal-binding</keyword>
<dbReference type="InterPro" id="IPR051459">
    <property type="entry name" value="Cytochrome_c-type_DH"/>
</dbReference>
<dbReference type="RefSeq" id="WP_145367107.1">
    <property type="nucleotide sequence ID" value="NZ_CP036275.1"/>
</dbReference>
<dbReference type="GO" id="GO:0020037">
    <property type="term" value="F:heme binding"/>
    <property type="evidence" value="ECO:0007669"/>
    <property type="project" value="InterPro"/>
</dbReference>
<dbReference type="PANTHER" id="PTHR35008">
    <property type="entry name" value="BLL4482 PROTEIN-RELATED"/>
    <property type="match status" value="1"/>
</dbReference>
<dbReference type="PROSITE" id="PS51007">
    <property type="entry name" value="CYTC"/>
    <property type="match status" value="2"/>
</dbReference>
<dbReference type="EMBL" id="CP036275">
    <property type="protein sequence ID" value="QDU36448.1"/>
    <property type="molecule type" value="Genomic_DNA"/>
</dbReference>
<evidence type="ECO:0000313" key="9">
    <source>
        <dbReference type="EMBL" id="QDU36448.1"/>
    </source>
</evidence>
<organism evidence="9 10">
    <name type="scientific">Maioricimonas rarisocia</name>
    <dbReference type="NCBI Taxonomy" id="2528026"/>
    <lineage>
        <taxon>Bacteria</taxon>
        <taxon>Pseudomonadati</taxon>
        <taxon>Planctomycetota</taxon>
        <taxon>Planctomycetia</taxon>
        <taxon>Planctomycetales</taxon>
        <taxon>Planctomycetaceae</taxon>
        <taxon>Maioricimonas</taxon>
    </lineage>
</organism>
<dbReference type="Proteomes" id="UP000320496">
    <property type="component" value="Chromosome"/>
</dbReference>
<protein>
    <submittedName>
        <fullName evidence="9">Cytochrome c6</fullName>
    </submittedName>
</protein>
<evidence type="ECO:0000256" key="3">
    <source>
        <dbReference type="ARBA" id="ARBA00022723"/>
    </source>
</evidence>
<proteinExistence type="predicted"/>
<evidence type="ECO:0000256" key="4">
    <source>
        <dbReference type="ARBA" id="ARBA00022982"/>
    </source>
</evidence>
<evidence type="ECO:0000313" key="10">
    <source>
        <dbReference type="Proteomes" id="UP000320496"/>
    </source>
</evidence>
<keyword evidence="2 6" id="KW-0349">Heme</keyword>
<accession>A0A517Z1V7</accession>
<dbReference type="PRINTS" id="PR00605">
    <property type="entry name" value="CYTCHROMECIC"/>
</dbReference>
<keyword evidence="10" id="KW-1185">Reference proteome</keyword>
<keyword evidence="1" id="KW-0813">Transport</keyword>
<evidence type="ECO:0000256" key="2">
    <source>
        <dbReference type="ARBA" id="ARBA00022617"/>
    </source>
</evidence>
<sequence length="455" mass="50402">MRVLYVTSVILGASAILQGCGRMQPEFSHRDEFHELIPAAQVVVEDTLREHYGSPTDMVAWEKLPLKFSAASGRVTAVEEGTATPSSLQVSLNTGADDIQPGQNVDWLTGTLLPASGEEYTATREVVSWDPETSTLTLDAPLPEAPAPGDRFVVDLGGVLEHGRTLYAEHCQHCHGVSGDGAGPTAPYLNPPPRDYRLGKFKFTSTQTSNRATREDLSRVIENGIAGTYMPSFKLLEPDEMQAIVEYVLWLSMRGETELNLVTYFGELEDDEEVQEYVEEDFKEEFEDDISFLARRWEVSQEPAALVIPKEGRVEVTPESLRRGRALYVSDKAKCASCHGTEGLGNGPQTLAVQKDPDGNEYEHPGLYDDWGNPLEPRNLRTGIYRGGRRPIDLYRRIYAGIKGTPMPAFGTALSDQEIWDIVNYVMSMPFEEREPGDGTKPYTPPEQLATASPE</sequence>